<dbReference type="GO" id="GO:0016740">
    <property type="term" value="F:transferase activity"/>
    <property type="evidence" value="ECO:0007669"/>
    <property type="project" value="UniProtKB-KW"/>
</dbReference>
<dbReference type="GO" id="GO:0019417">
    <property type="term" value="P:sulfur oxidation"/>
    <property type="evidence" value="ECO:0007669"/>
    <property type="project" value="InterPro"/>
</dbReference>
<dbReference type="NCBIfam" id="TIGR04484">
    <property type="entry name" value="thiosulf_SoxA"/>
    <property type="match status" value="1"/>
</dbReference>
<dbReference type="SUPFAM" id="SSF46626">
    <property type="entry name" value="Cytochrome c"/>
    <property type="match status" value="2"/>
</dbReference>
<dbReference type="Proteomes" id="UP000027341">
    <property type="component" value="Unassembled WGS sequence"/>
</dbReference>
<gene>
    <name evidence="20" type="ORF">EI16_11670</name>
</gene>
<dbReference type="GO" id="GO:0020037">
    <property type="term" value="F:heme binding"/>
    <property type="evidence" value="ECO:0007669"/>
    <property type="project" value="InterPro"/>
</dbReference>
<feature type="binding site" description="covalent" evidence="16">
    <location>
        <position position="193"/>
    </location>
    <ligand>
        <name>heme c</name>
        <dbReference type="ChEBI" id="CHEBI:61717"/>
        <label>2</label>
    </ligand>
</feature>
<organism evidence="20 21">
    <name type="scientific">Hydrogenovibrio marinus</name>
    <dbReference type="NCBI Taxonomy" id="28885"/>
    <lineage>
        <taxon>Bacteria</taxon>
        <taxon>Pseudomonadati</taxon>
        <taxon>Pseudomonadota</taxon>
        <taxon>Gammaproteobacteria</taxon>
        <taxon>Thiotrichales</taxon>
        <taxon>Piscirickettsiaceae</taxon>
        <taxon>Hydrogenovibrio</taxon>
    </lineage>
</organism>
<keyword evidence="5 14" id="KW-0808">Transferase</keyword>
<dbReference type="AlphaFoldDB" id="A0A067A3E1"/>
<dbReference type="RefSeq" id="WP_029908061.1">
    <property type="nucleotide sequence ID" value="NZ_AP020335.1"/>
</dbReference>
<comment type="cofactor">
    <cofactor evidence="16">
        <name>heme</name>
        <dbReference type="ChEBI" id="CHEBI:30413"/>
    </cofactor>
    <text evidence="16">Binds 2 heme groups per subunit.</text>
</comment>
<evidence type="ECO:0000256" key="12">
    <source>
        <dbReference type="ARBA" id="ARBA00048077"/>
    </source>
</evidence>
<evidence type="ECO:0000256" key="13">
    <source>
        <dbReference type="ARBA" id="ARBA00048423"/>
    </source>
</evidence>
<feature type="binding site" evidence="16">
    <location>
        <position position="233"/>
    </location>
    <ligand>
        <name>substrate</name>
    </ligand>
</feature>
<protein>
    <recommendedName>
        <fullName evidence="14">SoxAX cytochrome complex subunit A</fullName>
        <ecNumber evidence="14">2.8.5.2</ecNumber>
    </recommendedName>
    <alternativeName>
        <fullName evidence="14">Protein SoxA</fullName>
    </alternativeName>
    <alternativeName>
        <fullName evidence="14">Sulfur oxidizing protein A</fullName>
    </alternativeName>
    <alternativeName>
        <fullName evidence="14">Thiosulfate-oxidizing multienzyme system protein SoxA</fullName>
    </alternativeName>
</protein>
<dbReference type="InterPro" id="IPR025710">
    <property type="entry name" value="SoxA"/>
</dbReference>
<feature type="binding site" description="axial binding residue" evidence="17">
    <location>
        <position position="237"/>
    </location>
    <ligand>
        <name>heme c</name>
        <dbReference type="ChEBI" id="CHEBI:61717"/>
        <label>2</label>
    </ligand>
    <ligandPart>
        <name>Fe</name>
        <dbReference type="ChEBI" id="CHEBI:18248"/>
    </ligandPart>
</feature>
<comment type="similarity">
    <text evidence="11 14">Belongs to the SoxA family.</text>
</comment>
<comment type="subcellular location">
    <subcellularLocation>
        <location evidence="1 14">Periplasm</location>
    </subcellularLocation>
</comment>
<evidence type="ECO:0000256" key="10">
    <source>
        <dbReference type="ARBA" id="ARBA00023004"/>
    </source>
</evidence>
<comment type="subunit">
    <text evidence="2 14">Heterodimer of SoxA and SoxX.</text>
</comment>
<dbReference type="InterPro" id="IPR036909">
    <property type="entry name" value="Cyt_c-like_dom_sf"/>
</dbReference>
<comment type="catalytic activity">
    <reaction evidence="13 14">
        <text>S-sulfanyl-L-cysteinyl-[SoxY protein] + thiosulfate + 2 Fe(III)-[cytochrome c] = S-(2-sulfodisulfanyl)-L-cysteinyl-[SoxY protein] + 2 Fe(II)-[cytochrome c] + 2 H(+)</text>
        <dbReference type="Rhea" id="RHEA:51224"/>
        <dbReference type="Rhea" id="RHEA-COMP:10350"/>
        <dbReference type="Rhea" id="RHEA-COMP:14399"/>
        <dbReference type="Rhea" id="RHEA-COMP:14689"/>
        <dbReference type="Rhea" id="RHEA-COMP:14690"/>
        <dbReference type="ChEBI" id="CHEBI:15378"/>
        <dbReference type="ChEBI" id="CHEBI:29033"/>
        <dbReference type="ChEBI" id="CHEBI:29034"/>
        <dbReference type="ChEBI" id="CHEBI:33542"/>
        <dbReference type="ChEBI" id="CHEBI:61963"/>
        <dbReference type="ChEBI" id="CHEBI:140664"/>
        <dbReference type="EC" id="2.8.5.2"/>
    </reaction>
</comment>
<evidence type="ECO:0000256" key="4">
    <source>
        <dbReference type="ARBA" id="ARBA00022617"/>
    </source>
</evidence>
<evidence type="ECO:0000313" key="20">
    <source>
        <dbReference type="EMBL" id="KDN96885.1"/>
    </source>
</evidence>
<feature type="binding site" description="axial binding residue" evidence="17">
    <location>
        <position position="127"/>
    </location>
    <ligand>
        <name>heme c</name>
        <dbReference type="ChEBI" id="CHEBI:61717"/>
        <label>1</label>
    </ligand>
    <ligandPart>
        <name>Fe</name>
        <dbReference type="ChEBI" id="CHEBI:18248"/>
    </ligandPart>
</feature>
<comment type="caution">
    <text evidence="20">The sequence shown here is derived from an EMBL/GenBank/DDBJ whole genome shotgun (WGS) entry which is preliminary data.</text>
</comment>
<dbReference type="Gene3D" id="1.10.760.10">
    <property type="entry name" value="Cytochrome c-like domain"/>
    <property type="match status" value="2"/>
</dbReference>
<keyword evidence="9 14" id="KW-0249">Electron transport</keyword>
<evidence type="ECO:0000256" key="14">
    <source>
        <dbReference type="PIRNR" id="PIRNR038455"/>
    </source>
</evidence>
<dbReference type="PIRSF" id="PIRSF038455">
    <property type="entry name" value="SoxA"/>
    <property type="match status" value="1"/>
</dbReference>
<evidence type="ECO:0000256" key="8">
    <source>
        <dbReference type="ARBA" id="ARBA00022764"/>
    </source>
</evidence>
<dbReference type="GO" id="GO:0042597">
    <property type="term" value="C:periplasmic space"/>
    <property type="evidence" value="ECO:0007669"/>
    <property type="project" value="UniProtKB-SubCell"/>
</dbReference>
<keyword evidence="6 14" id="KW-0479">Metal-binding</keyword>
<feature type="chain" id="PRO_5001632793" description="SoxAX cytochrome complex subunit A" evidence="18">
    <location>
        <begin position="23"/>
        <end position="276"/>
    </location>
</feature>
<feature type="signal peptide" evidence="18">
    <location>
        <begin position="1"/>
        <end position="22"/>
    </location>
</feature>
<sequence>MKKTLLVALALGATATATVSMAASIDPEQSRQDLVKYFKAKNPNIDISAYKDGAYIYSADKMSQFKAVMEFPPYLDAIDAGEALYNKDKAVYDKCFGSDVTKVRVMFPRFDEKTQQVETLEGQINQCRTDAGLKPFKWKKGDIAKLSAFYADQARGQKIHVVINSEGAKKAFLEGEKFFITPHGQLNLSCAKCHTYNAGRKARANILSANLGHTTGFPVFRAKWQELGTLHRRYGGCNKNMRLKPFKAQSEVYRNLEFYEAYMDNGLEINGPSYRE</sequence>
<evidence type="ECO:0000256" key="11">
    <source>
        <dbReference type="ARBA" id="ARBA00025746"/>
    </source>
</evidence>
<evidence type="ECO:0000256" key="5">
    <source>
        <dbReference type="ARBA" id="ARBA00022679"/>
    </source>
</evidence>
<dbReference type="EMBL" id="JMIU01000001">
    <property type="protein sequence ID" value="KDN96885.1"/>
    <property type="molecule type" value="Genomic_DNA"/>
</dbReference>
<comment type="catalytic activity">
    <reaction evidence="12 14">
        <text>L-cysteinyl-[SoxY protein] + thiosulfate + 2 Fe(III)-[cytochrome c] = S-sulfosulfanyl-L-cysteinyl-[SoxY protein] + 2 Fe(II)-[cytochrome c] + 2 H(+)</text>
        <dbReference type="Rhea" id="RHEA:56720"/>
        <dbReference type="Rhea" id="RHEA-COMP:10350"/>
        <dbReference type="Rhea" id="RHEA-COMP:14328"/>
        <dbReference type="Rhea" id="RHEA-COMP:14399"/>
        <dbReference type="Rhea" id="RHEA-COMP:14691"/>
        <dbReference type="ChEBI" id="CHEBI:15378"/>
        <dbReference type="ChEBI" id="CHEBI:29033"/>
        <dbReference type="ChEBI" id="CHEBI:29034"/>
        <dbReference type="ChEBI" id="CHEBI:29950"/>
        <dbReference type="ChEBI" id="CHEBI:33542"/>
        <dbReference type="ChEBI" id="CHEBI:139321"/>
        <dbReference type="EC" id="2.8.5.2"/>
    </reaction>
</comment>
<evidence type="ECO:0000259" key="19">
    <source>
        <dbReference type="Pfam" id="PF21342"/>
    </source>
</evidence>
<evidence type="ECO:0000256" key="9">
    <source>
        <dbReference type="ARBA" id="ARBA00022982"/>
    </source>
</evidence>
<evidence type="ECO:0000313" key="21">
    <source>
        <dbReference type="Proteomes" id="UP000027341"/>
    </source>
</evidence>
<keyword evidence="3 14" id="KW-0813">Transport</keyword>
<evidence type="ECO:0000256" key="2">
    <source>
        <dbReference type="ARBA" id="ARBA00011530"/>
    </source>
</evidence>
<evidence type="ECO:0000256" key="1">
    <source>
        <dbReference type="ARBA" id="ARBA00004418"/>
    </source>
</evidence>
<name>A0A067A3E1_HYDMR</name>
<dbReference type="GO" id="GO:0009055">
    <property type="term" value="F:electron transfer activity"/>
    <property type="evidence" value="ECO:0007669"/>
    <property type="project" value="InterPro"/>
</dbReference>
<reference evidence="20 21" key="1">
    <citation type="submission" date="2014-04" db="EMBL/GenBank/DDBJ databases">
        <title>Draft genome sequence of Hydrogenovibrio marinus MH-110, a model organism for aerobic H2 metabolism.</title>
        <authorList>
            <person name="Cha H.J."/>
            <person name="Jo B.H."/>
            <person name="Hwang B.H."/>
        </authorList>
    </citation>
    <scope>NUCLEOTIDE SEQUENCE [LARGE SCALE GENOMIC DNA]</scope>
    <source>
        <strain evidence="20 21">MH-110</strain>
    </source>
</reference>
<keyword evidence="10 14" id="KW-0408">Iron</keyword>
<proteinExistence type="inferred from homology"/>
<feature type="binding site" description="covalent" evidence="16">
    <location>
        <position position="190"/>
    </location>
    <ligand>
        <name>heme c</name>
        <dbReference type="ChEBI" id="CHEBI:61717"/>
        <label>2</label>
    </ligand>
</feature>
<accession>A0A067A3E1</accession>
<dbReference type="EC" id="2.8.5.2" evidence="14"/>
<evidence type="ECO:0000256" key="3">
    <source>
        <dbReference type="ARBA" id="ARBA00022448"/>
    </source>
</evidence>
<evidence type="ECO:0000256" key="16">
    <source>
        <dbReference type="PIRSR" id="PIRSR038455-2"/>
    </source>
</evidence>
<dbReference type="GO" id="GO:0070069">
    <property type="term" value="C:cytochrome complex"/>
    <property type="evidence" value="ECO:0007669"/>
    <property type="project" value="InterPro"/>
</dbReference>
<evidence type="ECO:0000256" key="6">
    <source>
        <dbReference type="ARBA" id="ARBA00022723"/>
    </source>
</evidence>
<keyword evidence="7 18" id="KW-0732">Signal</keyword>
<keyword evidence="4 14" id="KW-0349">Heme</keyword>
<feature type="binding site" description="axial binding residue" evidence="17">
    <location>
        <position position="194"/>
    </location>
    <ligand>
        <name>heme c</name>
        <dbReference type="ChEBI" id="CHEBI:61717"/>
        <label>2</label>
    </ligand>
    <ligandPart>
        <name>Fe</name>
        <dbReference type="ChEBI" id="CHEBI:18248"/>
    </ligandPart>
</feature>
<dbReference type="GO" id="GO:0046872">
    <property type="term" value="F:metal ion binding"/>
    <property type="evidence" value="ECO:0007669"/>
    <property type="project" value="UniProtKB-KW"/>
</dbReference>
<dbReference type="GO" id="GO:0016669">
    <property type="term" value="F:oxidoreductase activity, acting on a sulfur group of donors, cytochrome as acceptor"/>
    <property type="evidence" value="ECO:0007669"/>
    <property type="project" value="InterPro"/>
</dbReference>
<keyword evidence="21" id="KW-1185">Reference proteome</keyword>
<dbReference type="Pfam" id="PF21342">
    <property type="entry name" value="SoxA-TsdA_cyt-c"/>
    <property type="match status" value="1"/>
</dbReference>
<keyword evidence="8 14" id="KW-0574">Periplasm</keyword>
<evidence type="ECO:0000256" key="18">
    <source>
        <dbReference type="SAM" id="SignalP"/>
    </source>
</evidence>
<dbReference type="InterPro" id="IPR009056">
    <property type="entry name" value="Cyt_c-like_dom"/>
</dbReference>
<evidence type="ECO:0000256" key="15">
    <source>
        <dbReference type="PIRSR" id="PIRSR038455-1"/>
    </source>
</evidence>
<feature type="active site" description="Cysteine persulfide intermediate" evidence="15">
    <location>
        <position position="237"/>
    </location>
</feature>
<feature type="binding site" description="covalent" evidence="16">
    <location>
        <position position="95"/>
    </location>
    <ligand>
        <name>heme c</name>
        <dbReference type="ChEBI" id="CHEBI:61717"/>
        <label>1</label>
    </ligand>
</feature>
<dbReference type="STRING" id="28885.EI16_11670"/>
<evidence type="ECO:0000256" key="7">
    <source>
        <dbReference type="ARBA" id="ARBA00022729"/>
    </source>
</evidence>
<evidence type="ECO:0000256" key="17">
    <source>
        <dbReference type="PIRSR" id="PIRSR038455-3"/>
    </source>
</evidence>
<feature type="domain" description="Cytochrome c" evidence="19">
    <location>
        <begin position="86"/>
        <end position="159"/>
    </location>
</feature>